<keyword evidence="3" id="KW-1185">Reference proteome</keyword>
<comment type="caution">
    <text evidence="2">The sequence shown here is derived from an EMBL/GenBank/DDBJ whole genome shotgun (WGS) entry which is preliminary data.</text>
</comment>
<name>A0ABS4JG46_9BACL</name>
<evidence type="ECO:0000313" key="2">
    <source>
        <dbReference type="EMBL" id="MBP2000683.1"/>
    </source>
</evidence>
<evidence type="ECO:0000313" key="3">
    <source>
        <dbReference type="Proteomes" id="UP001519288"/>
    </source>
</evidence>
<protein>
    <recommendedName>
        <fullName evidence="4">DUF2500 domain-containing protein</fullName>
    </recommendedName>
</protein>
<evidence type="ECO:0008006" key="4">
    <source>
        <dbReference type="Google" id="ProtNLM"/>
    </source>
</evidence>
<reference evidence="2 3" key="1">
    <citation type="submission" date="2021-03" db="EMBL/GenBank/DDBJ databases">
        <title>Genomic Encyclopedia of Type Strains, Phase IV (KMG-IV): sequencing the most valuable type-strain genomes for metagenomic binning, comparative biology and taxonomic classification.</title>
        <authorList>
            <person name="Goeker M."/>
        </authorList>
    </citation>
    <scope>NUCLEOTIDE SEQUENCE [LARGE SCALE GENOMIC DNA]</scope>
    <source>
        <strain evidence="2 3">DSM 26806</strain>
    </source>
</reference>
<keyword evidence="1" id="KW-1133">Transmembrane helix</keyword>
<dbReference type="Gene3D" id="2.40.50.660">
    <property type="match status" value="1"/>
</dbReference>
<feature type="transmembrane region" description="Helical" evidence="1">
    <location>
        <begin position="20"/>
        <end position="39"/>
    </location>
</feature>
<accession>A0ABS4JG46</accession>
<evidence type="ECO:0000256" key="1">
    <source>
        <dbReference type="SAM" id="Phobius"/>
    </source>
</evidence>
<dbReference type="EMBL" id="JAGGLD010000002">
    <property type="protein sequence ID" value="MBP2000683.1"/>
    <property type="molecule type" value="Genomic_DNA"/>
</dbReference>
<keyword evidence="1" id="KW-0472">Membrane</keyword>
<dbReference type="RefSeq" id="WP_209861071.1">
    <property type="nucleotide sequence ID" value="NZ_JAGGLD010000002.1"/>
</dbReference>
<sequence>MGMDETGFFEELFQDAPVMALFMIMIFIFVISGFAYVIIKGLYTWNSNNGKELLRESAKLVTKRTEIGSGSEDSTGFTSYFVTYEFTDGRREEFEVSGKVYGLQVEGDQGELSYQGTRFKGFQRQGTSL</sequence>
<dbReference type="InterPro" id="IPR019635">
    <property type="entry name" value="DUF2500"/>
</dbReference>
<proteinExistence type="predicted"/>
<keyword evidence="1" id="KW-0812">Transmembrane</keyword>
<organism evidence="2 3">
    <name type="scientific">Paenibacillus shirakamiensis</name>
    <dbReference type="NCBI Taxonomy" id="1265935"/>
    <lineage>
        <taxon>Bacteria</taxon>
        <taxon>Bacillati</taxon>
        <taxon>Bacillota</taxon>
        <taxon>Bacilli</taxon>
        <taxon>Bacillales</taxon>
        <taxon>Paenibacillaceae</taxon>
        <taxon>Paenibacillus</taxon>
    </lineage>
</organism>
<dbReference type="Proteomes" id="UP001519288">
    <property type="component" value="Unassembled WGS sequence"/>
</dbReference>
<dbReference type="Pfam" id="PF10694">
    <property type="entry name" value="DUF2500"/>
    <property type="match status" value="1"/>
</dbReference>
<gene>
    <name evidence="2" type="ORF">J2Z69_001714</name>
</gene>